<dbReference type="PANTHER" id="PTHR31306">
    <property type="entry name" value="ALPHA-1,6-MANNOSYLTRANSFERASE MNN11-RELATED"/>
    <property type="match status" value="1"/>
</dbReference>
<dbReference type="PANTHER" id="PTHR31306:SF10">
    <property type="entry name" value="ALPHA-1,6-MANNOSYLTRANSFERASE MNN11-RELATED"/>
    <property type="match status" value="1"/>
</dbReference>
<protein>
    <submittedName>
        <fullName evidence="6">Galactosyl transferase GMA12/MNN10 family-domain-containing protein</fullName>
    </submittedName>
</protein>
<dbReference type="OrthoDB" id="205108at2759"/>
<gene>
    <name evidence="6" type="ORF">BD289DRAFT_460097</name>
</gene>
<dbReference type="Pfam" id="PF05637">
    <property type="entry name" value="Glyco_transf_34"/>
    <property type="match status" value="1"/>
</dbReference>
<dbReference type="FunCoup" id="A0A2T3ABI1">
    <property type="interactions" value="90"/>
</dbReference>
<feature type="transmembrane region" description="Helical" evidence="5">
    <location>
        <begin position="40"/>
        <end position="59"/>
    </location>
</feature>
<evidence type="ECO:0000313" key="6">
    <source>
        <dbReference type="EMBL" id="PSR90507.1"/>
    </source>
</evidence>
<organism evidence="6 7">
    <name type="scientific">Coniella lustricola</name>
    <dbReference type="NCBI Taxonomy" id="2025994"/>
    <lineage>
        <taxon>Eukaryota</taxon>
        <taxon>Fungi</taxon>
        <taxon>Dikarya</taxon>
        <taxon>Ascomycota</taxon>
        <taxon>Pezizomycotina</taxon>
        <taxon>Sordariomycetes</taxon>
        <taxon>Sordariomycetidae</taxon>
        <taxon>Diaporthales</taxon>
        <taxon>Schizoparmaceae</taxon>
        <taxon>Coniella</taxon>
    </lineage>
</organism>
<accession>A0A2T3ABI1</accession>
<dbReference type="EMBL" id="KZ678418">
    <property type="protein sequence ID" value="PSR90507.1"/>
    <property type="molecule type" value="Genomic_DNA"/>
</dbReference>
<dbReference type="AlphaFoldDB" id="A0A2T3ABI1"/>
<dbReference type="STRING" id="2025994.A0A2T3ABI1"/>
<dbReference type="GO" id="GO:0006487">
    <property type="term" value="P:protein N-linked glycosylation"/>
    <property type="evidence" value="ECO:0007669"/>
    <property type="project" value="TreeGrafter"/>
</dbReference>
<dbReference type="FunFam" id="3.90.550.10:FF:000149">
    <property type="entry name" value="Alpha-1,6-mannosyltransferase subunit"/>
    <property type="match status" value="1"/>
</dbReference>
<evidence type="ECO:0000256" key="1">
    <source>
        <dbReference type="ARBA" id="ARBA00005664"/>
    </source>
</evidence>
<keyword evidence="5" id="KW-0812">Transmembrane</keyword>
<dbReference type="Gene3D" id="3.90.550.10">
    <property type="entry name" value="Spore Coat Polysaccharide Biosynthesis Protein SpsA, Chain A"/>
    <property type="match status" value="1"/>
</dbReference>
<sequence length="332" mass="37497">MHLPYPARKDSNPALFQPRSSNSRGSGMPFSKGLTLPRRYRQHGIVLIVFVLVALVWILTHGSGSGSRHGGPVGTANHVPSGTPPAVIVTVLDENRFGAKYTALLKENRKLYAEKYGYETFFPNVGDYELLSAPSSWTKVVAMRHAMTKFPDATYLWYVDVDTFIMSPHQSIDKDVMATAKLEEKMIVDHPVVPPDSIIHTFSHLRGEDVDLVLTQDKQGLVTSTFVLRNSEWSRFFLETWFDPIYRSYNFQKAETHALEHIVQWHPTILSKLALVPQRTINSYSSASRGEEYQTGDLAVRFPACTKSSKSPTCEAEAEPYAMVWRSAFRNR</sequence>
<dbReference type="GO" id="GO:0000136">
    <property type="term" value="C:mannan polymerase complex"/>
    <property type="evidence" value="ECO:0007669"/>
    <property type="project" value="TreeGrafter"/>
</dbReference>
<evidence type="ECO:0000256" key="5">
    <source>
        <dbReference type="SAM" id="Phobius"/>
    </source>
</evidence>
<dbReference type="InterPro" id="IPR008630">
    <property type="entry name" value="Glyco_trans_34"/>
</dbReference>
<evidence type="ECO:0000313" key="7">
    <source>
        <dbReference type="Proteomes" id="UP000241462"/>
    </source>
</evidence>
<dbReference type="InterPro" id="IPR029044">
    <property type="entry name" value="Nucleotide-diphossugar_trans"/>
</dbReference>
<keyword evidence="5" id="KW-0472">Membrane</keyword>
<dbReference type="InParanoid" id="A0A2T3ABI1"/>
<keyword evidence="2" id="KW-0328">Glycosyltransferase</keyword>
<evidence type="ECO:0000256" key="2">
    <source>
        <dbReference type="ARBA" id="ARBA00022676"/>
    </source>
</evidence>
<evidence type="ECO:0000256" key="4">
    <source>
        <dbReference type="SAM" id="MobiDB-lite"/>
    </source>
</evidence>
<evidence type="ECO:0000256" key="3">
    <source>
        <dbReference type="ARBA" id="ARBA00022679"/>
    </source>
</evidence>
<keyword evidence="7" id="KW-1185">Reference proteome</keyword>
<dbReference type="Proteomes" id="UP000241462">
    <property type="component" value="Unassembled WGS sequence"/>
</dbReference>
<keyword evidence="3 6" id="KW-0808">Transferase</keyword>
<name>A0A2T3ABI1_9PEZI</name>
<keyword evidence="5" id="KW-1133">Transmembrane helix</keyword>
<comment type="similarity">
    <text evidence="1">Belongs to the glycosyltransferase 34 family.</text>
</comment>
<reference evidence="6 7" key="1">
    <citation type="journal article" date="2018" name="Mycol. Prog.">
        <title>Coniella lustricola, a new species from submerged detritus.</title>
        <authorList>
            <person name="Raudabaugh D.B."/>
            <person name="Iturriaga T."/>
            <person name="Carver A."/>
            <person name="Mondo S."/>
            <person name="Pangilinan J."/>
            <person name="Lipzen A."/>
            <person name="He G."/>
            <person name="Amirebrahimi M."/>
            <person name="Grigoriev I.V."/>
            <person name="Miller A.N."/>
        </authorList>
    </citation>
    <scope>NUCLEOTIDE SEQUENCE [LARGE SCALE GENOMIC DNA]</scope>
    <source>
        <strain evidence="6 7">B22-T-1</strain>
    </source>
</reference>
<feature type="region of interest" description="Disordered" evidence="4">
    <location>
        <begin position="1"/>
        <end position="28"/>
    </location>
</feature>
<dbReference type="GO" id="GO:0000009">
    <property type="term" value="F:alpha-1,6-mannosyltransferase activity"/>
    <property type="evidence" value="ECO:0007669"/>
    <property type="project" value="TreeGrafter"/>
</dbReference>
<proteinExistence type="inferred from homology"/>